<proteinExistence type="predicted"/>
<organism evidence="1 2">
    <name type="scientific">Aliterella atlantica CENA595</name>
    <dbReference type="NCBI Taxonomy" id="1618023"/>
    <lineage>
        <taxon>Bacteria</taxon>
        <taxon>Bacillati</taxon>
        <taxon>Cyanobacteriota</taxon>
        <taxon>Cyanophyceae</taxon>
        <taxon>Chroococcidiopsidales</taxon>
        <taxon>Aliterellaceae</taxon>
        <taxon>Aliterella</taxon>
    </lineage>
</organism>
<evidence type="ECO:0000313" key="2">
    <source>
        <dbReference type="Proteomes" id="UP000032452"/>
    </source>
</evidence>
<sequence>METKEPTLVFDQERASNFMTTAQVLFAAGSGFVGRTAVRWFRDQHPDIPVLVRGRNLQAASEVAQEVGAAEAVAIEFDQPHLGRGNDVTLTTAVMLAPEARLRGLSENGRFLSALLLVMLVTDKFG</sequence>
<evidence type="ECO:0008006" key="3">
    <source>
        <dbReference type="Google" id="ProtNLM"/>
    </source>
</evidence>
<comment type="caution">
    <text evidence="1">The sequence shown here is derived from an EMBL/GenBank/DDBJ whole genome shotgun (WGS) entry which is preliminary data.</text>
</comment>
<name>A0A0D8ZLS9_9CYAN</name>
<evidence type="ECO:0000313" key="1">
    <source>
        <dbReference type="EMBL" id="KJH69352.1"/>
    </source>
</evidence>
<dbReference type="STRING" id="1618023.UH38_24345"/>
<protein>
    <recommendedName>
        <fullName evidence="3">Saccharopine dehydrogenase NADP binding domain-containing protein</fullName>
    </recommendedName>
</protein>
<gene>
    <name evidence="1" type="ORF">UH38_24345</name>
</gene>
<dbReference type="Proteomes" id="UP000032452">
    <property type="component" value="Unassembled WGS sequence"/>
</dbReference>
<dbReference type="AlphaFoldDB" id="A0A0D8ZLS9"/>
<dbReference type="EMBL" id="JYON01000051">
    <property type="protein sequence ID" value="KJH69352.1"/>
    <property type="molecule type" value="Genomic_DNA"/>
</dbReference>
<keyword evidence="2" id="KW-1185">Reference proteome</keyword>
<accession>A0A0D8ZLS9</accession>
<reference evidence="1 2" key="1">
    <citation type="submission" date="2015-02" db="EMBL/GenBank/DDBJ databases">
        <title>Draft genome of a novel marine cyanobacterium (Chroococcales) isolated from South Atlantic Ocean.</title>
        <authorList>
            <person name="Rigonato J."/>
            <person name="Alvarenga D.O."/>
            <person name="Branco L.H."/>
            <person name="Varani A.M."/>
            <person name="Brandini F.P."/>
            <person name="Fiore M.F."/>
        </authorList>
    </citation>
    <scope>NUCLEOTIDE SEQUENCE [LARGE SCALE GENOMIC DNA]</scope>
    <source>
        <strain evidence="1 2">CENA595</strain>
    </source>
</reference>
<dbReference type="RefSeq" id="WP_045057308.1">
    <property type="nucleotide sequence ID" value="NZ_CAWMDP010000037.1"/>
</dbReference>